<keyword evidence="1" id="KW-1133">Transmembrane helix</keyword>
<dbReference type="OrthoDB" id="189226at2759"/>
<dbReference type="PANTHER" id="PTHR10983:SF16">
    <property type="entry name" value="LYSOCARDIOLIPIN ACYLTRANSFERASE 1"/>
    <property type="match status" value="1"/>
</dbReference>
<dbReference type="SMART" id="SM00563">
    <property type="entry name" value="PlsC"/>
    <property type="match status" value="1"/>
</dbReference>
<dbReference type="CDD" id="cd07990">
    <property type="entry name" value="LPLAT_LCLAT1-like"/>
    <property type="match status" value="1"/>
</dbReference>
<dbReference type="PROSITE" id="PS51257">
    <property type="entry name" value="PROKAR_LIPOPROTEIN"/>
    <property type="match status" value="1"/>
</dbReference>
<keyword evidence="1" id="KW-0812">Transmembrane</keyword>
<accession>A0A9P8TN66</accession>
<dbReference type="GO" id="GO:0016746">
    <property type="term" value="F:acyltransferase activity"/>
    <property type="evidence" value="ECO:0007669"/>
    <property type="project" value="InterPro"/>
</dbReference>
<dbReference type="PANTHER" id="PTHR10983">
    <property type="entry name" value="1-ACYLGLYCEROL-3-PHOSPHATE ACYLTRANSFERASE-RELATED"/>
    <property type="match status" value="1"/>
</dbReference>
<comment type="caution">
    <text evidence="3">The sequence shown here is derived from an EMBL/GenBank/DDBJ whole genome shotgun (WGS) entry which is preliminary data.</text>
</comment>
<dbReference type="Pfam" id="PF01553">
    <property type="entry name" value="Acyltransferase"/>
    <property type="match status" value="1"/>
</dbReference>
<keyword evidence="4" id="KW-1185">Reference proteome</keyword>
<dbReference type="AlphaFoldDB" id="A0A9P8TN66"/>
<sequence length="402" mass="45863">MNRIIGAFKALFVIVFFLLSCASIVITQAIGVLFSFSPDMKEGWICNTKTHFIIALITSFRFLSSTPIHLNVSTSNPKLRKRIMINESGSLQVNLCGKIVVIANHQIYTDWAYIWYLLFKANGLSSFIYIMLKDSLKHLPILGFGMQRFRFIFLSRSWKSDEITMGNALSRIDADARGKGTSSGCLRDLYGEFEAGIDKNKTWPFALVLFPEGTNLSANTRGKSEAYALKNNKPIFKHVLLPKTTGLRYSLLKLKDSTDEVIDLTMGYSGVKPEEYGQDIYKLEDILINGKNPDTVSLHLETLSIRDIPIGKLHYTDPEEEARDKAVFEEWVFQRWAIKDELMDRYYKTGKFVDNDDDIVKSQLEYEWFNIISIFLVPGLLIILALLVGKYYPVLEEIVGLR</sequence>
<reference evidence="3" key="1">
    <citation type="journal article" date="2021" name="Open Biol.">
        <title>Shared evolutionary footprints suggest mitochondrial oxidative damage underlies multiple complex I losses in fungi.</title>
        <authorList>
            <person name="Schikora-Tamarit M.A."/>
            <person name="Marcet-Houben M."/>
            <person name="Nosek J."/>
            <person name="Gabaldon T."/>
        </authorList>
    </citation>
    <scope>NUCLEOTIDE SEQUENCE</scope>
    <source>
        <strain evidence="3">CBS2887</strain>
    </source>
</reference>
<reference evidence="3" key="2">
    <citation type="submission" date="2021-01" db="EMBL/GenBank/DDBJ databases">
        <authorList>
            <person name="Schikora-Tamarit M.A."/>
        </authorList>
    </citation>
    <scope>NUCLEOTIDE SEQUENCE</scope>
    <source>
        <strain evidence="3">CBS2887</strain>
    </source>
</reference>
<dbReference type="EMBL" id="JAEUBG010002289">
    <property type="protein sequence ID" value="KAH3684874.1"/>
    <property type="molecule type" value="Genomic_DNA"/>
</dbReference>
<evidence type="ECO:0000259" key="2">
    <source>
        <dbReference type="SMART" id="SM00563"/>
    </source>
</evidence>
<evidence type="ECO:0000256" key="1">
    <source>
        <dbReference type="SAM" id="Phobius"/>
    </source>
</evidence>
<dbReference type="Proteomes" id="UP000774326">
    <property type="component" value="Unassembled WGS sequence"/>
</dbReference>
<proteinExistence type="predicted"/>
<dbReference type="SUPFAM" id="SSF69593">
    <property type="entry name" value="Glycerol-3-phosphate (1)-acyltransferase"/>
    <property type="match status" value="1"/>
</dbReference>
<protein>
    <recommendedName>
        <fullName evidence="2">Phospholipid/glycerol acyltransferase domain-containing protein</fullName>
    </recommendedName>
</protein>
<organism evidence="3 4">
    <name type="scientific">Wickerhamomyces pijperi</name>
    <name type="common">Yeast</name>
    <name type="synonym">Pichia pijperi</name>
    <dbReference type="NCBI Taxonomy" id="599730"/>
    <lineage>
        <taxon>Eukaryota</taxon>
        <taxon>Fungi</taxon>
        <taxon>Dikarya</taxon>
        <taxon>Ascomycota</taxon>
        <taxon>Saccharomycotina</taxon>
        <taxon>Saccharomycetes</taxon>
        <taxon>Phaffomycetales</taxon>
        <taxon>Wickerhamomycetaceae</taxon>
        <taxon>Wickerhamomyces</taxon>
    </lineage>
</organism>
<feature type="transmembrane region" description="Helical" evidence="1">
    <location>
        <begin position="53"/>
        <end position="70"/>
    </location>
</feature>
<evidence type="ECO:0000313" key="3">
    <source>
        <dbReference type="EMBL" id="KAH3684874.1"/>
    </source>
</evidence>
<dbReference type="InterPro" id="IPR002123">
    <property type="entry name" value="Plipid/glycerol_acylTrfase"/>
</dbReference>
<keyword evidence="1" id="KW-0472">Membrane</keyword>
<dbReference type="GO" id="GO:0005783">
    <property type="term" value="C:endoplasmic reticulum"/>
    <property type="evidence" value="ECO:0007669"/>
    <property type="project" value="TreeGrafter"/>
</dbReference>
<evidence type="ECO:0000313" key="4">
    <source>
        <dbReference type="Proteomes" id="UP000774326"/>
    </source>
</evidence>
<gene>
    <name evidence="3" type="ORF">WICPIJ_004152</name>
</gene>
<feature type="transmembrane region" description="Helical" evidence="1">
    <location>
        <begin position="368"/>
        <end position="392"/>
    </location>
</feature>
<feature type="domain" description="Phospholipid/glycerol acyltransferase" evidence="2">
    <location>
        <begin position="99"/>
        <end position="248"/>
    </location>
</feature>
<dbReference type="GO" id="GO:0036149">
    <property type="term" value="P:phosphatidylinositol acyl-chain remodeling"/>
    <property type="evidence" value="ECO:0007669"/>
    <property type="project" value="TreeGrafter"/>
</dbReference>
<name>A0A9P8TN66_WICPI</name>